<dbReference type="Proteomes" id="UP000292187">
    <property type="component" value="Unassembled WGS sequence"/>
</dbReference>
<evidence type="ECO:0008006" key="5">
    <source>
        <dbReference type="Google" id="ProtNLM"/>
    </source>
</evidence>
<gene>
    <name evidence="1" type="ORF">C7B09_18725</name>
    <name evidence="2" type="ORF">EYS06_03155</name>
</gene>
<protein>
    <recommendedName>
        <fullName evidence="5">Transposase</fullName>
    </recommendedName>
</protein>
<organism evidence="2 4">
    <name type="scientific">Escherichia albertii</name>
    <dbReference type="NCBI Taxonomy" id="208962"/>
    <lineage>
        <taxon>Bacteria</taxon>
        <taxon>Pseudomonadati</taxon>
        <taxon>Pseudomonadota</taxon>
        <taxon>Gammaproteobacteria</taxon>
        <taxon>Enterobacterales</taxon>
        <taxon>Enterobacteriaceae</taxon>
        <taxon>Escherichia</taxon>
    </lineage>
</organism>
<sequence length="61" mass="7112">MGQEVPFFVISLIFHHVPLLSQTRTSCAGLSLIQHFKPYFSYSSKRLFNDYRKRTCSSILD</sequence>
<keyword evidence="3" id="KW-1185">Reference proteome</keyword>
<proteinExistence type="predicted"/>
<comment type="caution">
    <text evidence="2">The sequence shown here is derived from an EMBL/GenBank/DDBJ whole genome shotgun (WGS) entry which is preliminary data.</text>
</comment>
<dbReference type="AlphaFoldDB" id="A0A2T3RMM3"/>
<reference evidence="2 4" key="2">
    <citation type="submission" date="2019-02" db="EMBL/GenBank/DDBJ databases">
        <title>Draft genome sequence of Escherichia albertii strain Mex-12/320a, isolated from an infant with diarrhea, harboring virulence genes associated with diarrheagenic strains of enteropathogenic E. coli.</title>
        <authorList>
            <person name="Maldonado-Puga S."/>
            <person name="Meza-Segura M."/>
            <person name="Zaidi M.B."/>
            <person name="Estrada-Garcia T."/>
        </authorList>
    </citation>
    <scope>NUCLEOTIDE SEQUENCE [LARGE SCALE GENOMIC DNA]</scope>
    <source>
        <strain evidence="2 4">Mex-12/320a</strain>
    </source>
</reference>
<evidence type="ECO:0000313" key="4">
    <source>
        <dbReference type="Proteomes" id="UP000292187"/>
    </source>
</evidence>
<reference evidence="1 3" key="1">
    <citation type="submission" date="2018-03" db="EMBL/GenBank/DDBJ databases">
        <title>Whole Genome Sequencing of Escherichia coli isolates from wildlife.</title>
        <authorList>
            <person name="Whitehouse C.A."/>
            <person name="Lacher D.W."/>
            <person name="Mammel M.K."/>
            <person name="Barnaba T."/>
            <person name="Lorch J.M."/>
        </authorList>
    </citation>
    <scope>NUCLEOTIDE SEQUENCE [LARGE SCALE GENOMIC DNA]</scope>
    <source>
        <strain evidence="1 3">20507-2</strain>
    </source>
</reference>
<evidence type="ECO:0000313" key="3">
    <source>
        <dbReference type="Proteomes" id="UP000240382"/>
    </source>
</evidence>
<evidence type="ECO:0000313" key="1">
    <source>
        <dbReference type="EMBL" id="PSY39889.1"/>
    </source>
</evidence>
<dbReference type="EMBL" id="PYQT01000024">
    <property type="protein sequence ID" value="PSY39889.1"/>
    <property type="molecule type" value="Genomic_DNA"/>
</dbReference>
<dbReference type="EMBL" id="SIZV01000002">
    <property type="protein sequence ID" value="TBR56035.1"/>
    <property type="molecule type" value="Genomic_DNA"/>
</dbReference>
<accession>A0A2T3RMM3</accession>
<dbReference type="Proteomes" id="UP000240382">
    <property type="component" value="Unassembled WGS sequence"/>
</dbReference>
<evidence type="ECO:0000313" key="2">
    <source>
        <dbReference type="EMBL" id="TBR56035.1"/>
    </source>
</evidence>
<name>A0A2T3RMM3_ESCAL</name>